<dbReference type="AlphaFoldDB" id="A0A1X3J0E0"/>
<proteinExistence type="predicted"/>
<accession>A0A1X3J0E0</accession>
<reference evidence="1 2" key="1">
    <citation type="submission" date="2010-04" db="EMBL/GenBank/DDBJ databases">
        <title>The Genome Sequence of Escherichia coli TA447.</title>
        <authorList>
            <consortium name="The Broad Institute Genome Sequencing Platform"/>
            <consortium name="The Broad Institute Genome Sequencing Center for Infectious Disease"/>
            <person name="Feldgarden M."/>
            <person name="Gordon D.M."/>
            <person name="Johnson J.R."/>
            <person name="Johnston B.D."/>
            <person name="Young S."/>
            <person name="Zeng Q."/>
            <person name="Koehrsen M."/>
            <person name="Alvarado L."/>
            <person name="Berlin A.M."/>
            <person name="Borenstein D."/>
            <person name="Chapman S.B."/>
            <person name="Chen Z."/>
            <person name="Engels R."/>
            <person name="Freedman E."/>
            <person name="Gellesch M."/>
            <person name="Goldberg J."/>
            <person name="Griggs A."/>
            <person name="Gujja S."/>
            <person name="Heilman E.R."/>
            <person name="Heiman D.I."/>
            <person name="Hepburn T.A."/>
            <person name="Howarth C."/>
            <person name="Jen D."/>
            <person name="Larson L."/>
            <person name="Mehta T."/>
            <person name="Park D."/>
            <person name="Pearson M."/>
            <person name="Richards J."/>
            <person name="Roberts A."/>
            <person name="Saif S."/>
            <person name="Shea T.D."/>
            <person name="Shenoy N."/>
            <person name="Sisk P."/>
            <person name="Stolte C."/>
            <person name="Sykes S.N."/>
            <person name="Walk T."/>
            <person name="White J."/>
            <person name="Yandava C."/>
            <person name="Haas B."/>
            <person name="Henn M.R."/>
            <person name="Nusbaum C."/>
            <person name="Birren B."/>
        </authorList>
    </citation>
    <scope>NUCLEOTIDE SEQUENCE [LARGE SCALE GENOMIC DNA]</scope>
    <source>
        <strain evidence="1 2">TA447</strain>
    </source>
</reference>
<organism evidence="1 2">
    <name type="scientific">Escherichia coli TA447</name>
    <dbReference type="NCBI Taxonomy" id="656447"/>
    <lineage>
        <taxon>Bacteria</taxon>
        <taxon>Pseudomonadati</taxon>
        <taxon>Pseudomonadota</taxon>
        <taxon>Gammaproteobacteria</taxon>
        <taxon>Enterobacterales</taxon>
        <taxon>Enterobacteriaceae</taxon>
        <taxon>Escherichia</taxon>
    </lineage>
</organism>
<protein>
    <submittedName>
        <fullName evidence="1">Ribonucleoside diphosphage reductase 1, beta subunit, B2</fullName>
    </submittedName>
</protein>
<dbReference type="Proteomes" id="UP000193942">
    <property type="component" value="Unassembled WGS sequence"/>
</dbReference>
<name>A0A1X3J0E0_ECOLX</name>
<sequence>MRCRMRRKRLIRPTARFVGLIRRASVASGSGCRMQRERLIRPTARFVGLIRRASVASGTGCGVKCLIRH</sequence>
<evidence type="ECO:0000313" key="2">
    <source>
        <dbReference type="Proteomes" id="UP000193942"/>
    </source>
</evidence>
<gene>
    <name evidence="1" type="ORF">ECXG_00675</name>
</gene>
<comment type="caution">
    <text evidence="1">The sequence shown here is derived from an EMBL/GenBank/DDBJ whole genome shotgun (WGS) entry which is preliminary data.</text>
</comment>
<evidence type="ECO:0000313" key="1">
    <source>
        <dbReference type="EMBL" id="OSK93842.1"/>
    </source>
</evidence>
<dbReference type="EMBL" id="ADIZ01000027">
    <property type="protein sequence ID" value="OSK93842.1"/>
    <property type="molecule type" value="Genomic_DNA"/>
</dbReference>